<dbReference type="SMART" id="SM00345">
    <property type="entry name" value="HTH_GNTR"/>
    <property type="match status" value="1"/>
</dbReference>
<keyword evidence="6" id="KW-1185">Reference proteome</keyword>
<dbReference type="RefSeq" id="WP_094366087.1">
    <property type="nucleotide sequence ID" value="NZ_NOJY02000009.1"/>
</dbReference>
<dbReference type="InterPro" id="IPR000524">
    <property type="entry name" value="Tscrpt_reg_HTH_GntR"/>
</dbReference>
<name>A0A371J5I6_9FIRM</name>
<dbReference type="InterPro" id="IPR036388">
    <property type="entry name" value="WH-like_DNA-bd_sf"/>
</dbReference>
<gene>
    <name evidence="5" type="ORF">CHL78_007045</name>
</gene>
<dbReference type="CDD" id="cd07377">
    <property type="entry name" value="WHTH_GntR"/>
    <property type="match status" value="1"/>
</dbReference>
<keyword evidence="1" id="KW-0805">Transcription regulation</keyword>
<evidence type="ECO:0000256" key="3">
    <source>
        <dbReference type="ARBA" id="ARBA00023163"/>
    </source>
</evidence>
<dbReference type="SUPFAM" id="SSF46785">
    <property type="entry name" value="Winged helix' DNA-binding domain"/>
    <property type="match status" value="1"/>
</dbReference>
<dbReference type="InterPro" id="IPR036390">
    <property type="entry name" value="WH_DNA-bd_sf"/>
</dbReference>
<evidence type="ECO:0000259" key="4">
    <source>
        <dbReference type="PROSITE" id="PS50949"/>
    </source>
</evidence>
<evidence type="ECO:0000313" key="6">
    <source>
        <dbReference type="Proteomes" id="UP000215694"/>
    </source>
</evidence>
<proteinExistence type="predicted"/>
<evidence type="ECO:0000313" key="5">
    <source>
        <dbReference type="EMBL" id="RDY28051.1"/>
    </source>
</evidence>
<organism evidence="5 6">
    <name type="scientific">Romboutsia weinsteinii</name>
    <dbReference type="NCBI Taxonomy" id="2020949"/>
    <lineage>
        <taxon>Bacteria</taxon>
        <taxon>Bacillati</taxon>
        <taxon>Bacillota</taxon>
        <taxon>Clostridia</taxon>
        <taxon>Peptostreptococcales</taxon>
        <taxon>Peptostreptococcaceae</taxon>
        <taxon>Romboutsia</taxon>
    </lineage>
</organism>
<dbReference type="PANTHER" id="PTHR38445">
    <property type="entry name" value="HTH-TYPE TRANSCRIPTIONAL REPRESSOR YTRA"/>
    <property type="match status" value="1"/>
</dbReference>
<feature type="domain" description="HTH gntR-type" evidence="4">
    <location>
        <begin position="11"/>
        <end position="79"/>
    </location>
</feature>
<protein>
    <submittedName>
        <fullName evidence="5">GntR family transcriptional regulator</fullName>
    </submittedName>
</protein>
<dbReference type="OrthoDB" id="9802328at2"/>
<reference evidence="5 6" key="1">
    <citation type="journal article" date="2017" name="Genome Announc.">
        <title>Draft Genome Sequence of Romboutsia weinsteinii sp. nov. Strain CCRI-19649(T) Isolated from Surface Water.</title>
        <authorList>
            <person name="Maheux A.F."/>
            <person name="Boudreau D.K."/>
            <person name="Berube E."/>
            <person name="Boissinot M."/>
            <person name="Cantin P."/>
            <person name="Raymond F."/>
            <person name="Corbeil J."/>
            <person name="Omar R.F."/>
            <person name="Bergeron M.G."/>
        </authorList>
    </citation>
    <scope>NUCLEOTIDE SEQUENCE [LARGE SCALE GENOMIC DNA]</scope>
    <source>
        <strain evidence="5 6">CCRI-19649</strain>
    </source>
</reference>
<dbReference type="GO" id="GO:0003700">
    <property type="term" value="F:DNA-binding transcription factor activity"/>
    <property type="evidence" value="ECO:0007669"/>
    <property type="project" value="InterPro"/>
</dbReference>
<accession>A0A371J5I6</accession>
<dbReference type="Pfam" id="PF00392">
    <property type="entry name" value="GntR"/>
    <property type="match status" value="1"/>
</dbReference>
<dbReference type="PANTHER" id="PTHR38445:SF12">
    <property type="entry name" value="GNTR-FAMILY TRANSCRIPTIONAL REGULATOR"/>
    <property type="match status" value="1"/>
</dbReference>
<sequence length="127" mass="14190">MIVKLNFDSEIPIYVQLRNQIVVSIGKGDLKQGEKLPTVRQLAEDLGINTMTVNKSYGILKSEGFISIDRRHGAKINSTLTPGIDFKEKLDDELSLVISEVGLKGIEKKEFMDMCEKIFSTMKGIKA</sequence>
<comment type="caution">
    <text evidence="5">The sequence shown here is derived from an EMBL/GenBank/DDBJ whole genome shotgun (WGS) entry which is preliminary data.</text>
</comment>
<evidence type="ECO:0000256" key="1">
    <source>
        <dbReference type="ARBA" id="ARBA00023015"/>
    </source>
</evidence>
<dbReference type="GO" id="GO:0003677">
    <property type="term" value="F:DNA binding"/>
    <property type="evidence" value="ECO:0007669"/>
    <property type="project" value="UniProtKB-KW"/>
</dbReference>
<keyword evidence="2" id="KW-0238">DNA-binding</keyword>
<dbReference type="AlphaFoldDB" id="A0A371J5I6"/>
<evidence type="ECO:0000256" key="2">
    <source>
        <dbReference type="ARBA" id="ARBA00023125"/>
    </source>
</evidence>
<dbReference type="EMBL" id="NOJY02000009">
    <property type="protein sequence ID" value="RDY28051.1"/>
    <property type="molecule type" value="Genomic_DNA"/>
</dbReference>
<dbReference type="Proteomes" id="UP000215694">
    <property type="component" value="Unassembled WGS sequence"/>
</dbReference>
<dbReference type="PROSITE" id="PS50949">
    <property type="entry name" value="HTH_GNTR"/>
    <property type="match status" value="1"/>
</dbReference>
<dbReference type="Gene3D" id="1.10.10.10">
    <property type="entry name" value="Winged helix-like DNA-binding domain superfamily/Winged helix DNA-binding domain"/>
    <property type="match status" value="1"/>
</dbReference>
<keyword evidence="3" id="KW-0804">Transcription</keyword>